<dbReference type="InterPro" id="IPR036390">
    <property type="entry name" value="WH_DNA-bd_sf"/>
</dbReference>
<dbReference type="Pfam" id="PF00480">
    <property type="entry name" value="ROK"/>
    <property type="match status" value="1"/>
</dbReference>
<gene>
    <name evidence="2" type="ORF">BOH66_03115</name>
</gene>
<dbReference type="Gene3D" id="3.30.420.40">
    <property type="match status" value="2"/>
</dbReference>
<dbReference type="EMBL" id="CP018762">
    <property type="protein sequence ID" value="APZ33379.1"/>
    <property type="molecule type" value="Genomic_DNA"/>
</dbReference>
<keyword evidence="3" id="KW-1185">Reference proteome</keyword>
<dbReference type="CDD" id="cd24073">
    <property type="entry name" value="ASKHA_ATPase_ROK_CYANR"/>
    <property type="match status" value="1"/>
</dbReference>
<protein>
    <submittedName>
        <fullName evidence="2">Transcriptional regulator</fullName>
    </submittedName>
</protein>
<accession>A0A1P8U5K1</accession>
<dbReference type="SUPFAM" id="SSF53067">
    <property type="entry name" value="Actin-like ATPase domain"/>
    <property type="match status" value="1"/>
</dbReference>
<dbReference type="Gene3D" id="1.10.10.10">
    <property type="entry name" value="Winged helix-like DNA-binding domain superfamily/Winged helix DNA-binding domain"/>
    <property type="match status" value="1"/>
</dbReference>
<comment type="similarity">
    <text evidence="1">Belongs to the ROK (NagC/XylR) family.</text>
</comment>
<dbReference type="InterPro" id="IPR000600">
    <property type="entry name" value="ROK"/>
</dbReference>
<dbReference type="STRING" id="36805.BOH66_03115"/>
<evidence type="ECO:0000313" key="3">
    <source>
        <dbReference type="Proteomes" id="UP000187185"/>
    </source>
</evidence>
<dbReference type="InterPro" id="IPR043129">
    <property type="entry name" value="ATPase_NBD"/>
</dbReference>
<dbReference type="OrthoDB" id="3464494at2"/>
<reference evidence="2 3" key="1">
    <citation type="submission" date="2016-12" db="EMBL/GenBank/DDBJ databases">
        <title>Complete genome sequence of Microbacterium aurum KACC 15219.</title>
        <authorList>
            <person name="Jung Y."/>
            <person name="Shin J.-H."/>
            <person name="Lee Y.-J."/>
            <person name="Yi H."/>
            <person name="Bahn Y.-S."/>
            <person name="Kim J.F."/>
            <person name="Lee D.-W."/>
        </authorList>
    </citation>
    <scope>NUCLEOTIDE SEQUENCE [LARGE SCALE GENOMIC DNA]</scope>
    <source>
        <strain evidence="2 3">KACC 15219</strain>
    </source>
</reference>
<dbReference type="KEGG" id="maur:BOH66_03115"/>
<name>A0A1P8U5K1_9MICO</name>
<dbReference type="Proteomes" id="UP000187185">
    <property type="component" value="Chromosome"/>
</dbReference>
<sequence>MAWQPADELAQAVALEVLLHGPLGRSELARRLSLAPATLTRISTELIRAGLLVEAPHAATRGTGRPSIPLDVIPEAHYFLGIKLSGDALMSTITNLRADVLSYREIPLSSRDADYIVAQIAVLVQEARAEHAIDAVGICLGGVVTEDGTVNSAPFLDWRDVPLARLVEERSGLPVFASNDLAAFTEAQHWFGLGTGHANFATLTLGVGVGFGCVANGRLLANSDSGVGLVGHWPLDPLGPPCSRGHRGCAEAMLTIPAIERDVSTAIGRPARWSEIIELATLGDPAASRILASSGRALGRLIAAVANLTAPELVVLGGEGVDIAWTAVDAVQEGIEEQRDPRASKVRVELASGGNETWCRGAAVVAIQGYVLAAKQRSVN</sequence>
<dbReference type="PANTHER" id="PTHR18964:SF149">
    <property type="entry name" value="BIFUNCTIONAL UDP-N-ACETYLGLUCOSAMINE 2-EPIMERASE_N-ACETYLMANNOSAMINE KINASE"/>
    <property type="match status" value="1"/>
</dbReference>
<proteinExistence type="inferred from homology"/>
<dbReference type="PANTHER" id="PTHR18964">
    <property type="entry name" value="ROK (REPRESSOR, ORF, KINASE) FAMILY"/>
    <property type="match status" value="1"/>
</dbReference>
<evidence type="ECO:0000256" key="1">
    <source>
        <dbReference type="ARBA" id="ARBA00006479"/>
    </source>
</evidence>
<organism evidence="2 3">
    <name type="scientific">Microbacterium aurum</name>
    <dbReference type="NCBI Taxonomy" id="36805"/>
    <lineage>
        <taxon>Bacteria</taxon>
        <taxon>Bacillati</taxon>
        <taxon>Actinomycetota</taxon>
        <taxon>Actinomycetes</taxon>
        <taxon>Micrococcales</taxon>
        <taxon>Microbacteriaceae</taxon>
        <taxon>Microbacterium</taxon>
    </lineage>
</organism>
<dbReference type="AlphaFoldDB" id="A0A1P8U5K1"/>
<evidence type="ECO:0000313" key="2">
    <source>
        <dbReference type="EMBL" id="APZ33379.1"/>
    </source>
</evidence>
<dbReference type="InterPro" id="IPR036388">
    <property type="entry name" value="WH-like_DNA-bd_sf"/>
</dbReference>
<dbReference type="SUPFAM" id="SSF46785">
    <property type="entry name" value="Winged helix' DNA-binding domain"/>
    <property type="match status" value="1"/>
</dbReference>